<evidence type="ECO:0000313" key="2">
    <source>
        <dbReference type="EMBL" id="OHX63787.1"/>
    </source>
</evidence>
<proteinExistence type="predicted"/>
<sequence>MEKVYLQEAKDFIKQYPEIEERFSGCSEEEINDLQEILNTKIPASFKEFLMWFGKGGGRILRGTDYYYSYLSGEAYEDYKEEGIIPHDHNLKKAGIEILNRNKFDGIALLEDSIVFMCHQGYVIEYIKTNEGENPPVYIFVEQGDWLKNGPTIWAESFSEYMINMLTHEIDSLKKIGQL</sequence>
<keyword evidence="3" id="KW-1185">Reference proteome</keyword>
<dbReference type="SMART" id="SM00860">
    <property type="entry name" value="SMI1_KNR4"/>
    <property type="match status" value="1"/>
</dbReference>
<protein>
    <recommendedName>
        <fullName evidence="1">Knr4/Smi1-like domain-containing protein</fullName>
    </recommendedName>
</protein>
<evidence type="ECO:0000313" key="3">
    <source>
        <dbReference type="Proteomes" id="UP000179797"/>
    </source>
</evidence>
<evidence type="ECO:0000259" key="1">
    <source>
        <dbReference type="SMART" id="SM00860"/>
    </source>
</evidence>
<dbReference type="Gene3D" id="3.40.1580.10">
    <property type="entry name" value="SMI1/KNR4-like"/>
    <property type="match status" value="1"/>
</dbReference>
<dbReference type="Proteomes" id="UP000179797">
    <property type="component" value="Unassembled WGS sequence"/>
</dbReference>
<organism evidence="2 3">
    <name type="scientific">Flammeovirga pacifica</name>
    <dbReference type="NCBI Taxonomy" id="915059"/>
    <lineage>
        <taxon>Bacteria</taxon>
        <taxon>Pseudomonadati</taxon>
        <taxon>Bacteroidota</taxon>
        <taxon>Cytophagia</taxon>
        <taxon>Cytophagales</taxon>
        <taxon>Flammeovirgaceae</taxon>
        <taxon>Flammeovirga</taxon>
    </lineage>
</organism>
<dbReference type="RefSeq" id="WP_044230000.1">
    <property type="nucleotide sequence ID" value="NZ_JRYR02000013.1"/>
</dbReference>
<dbReference type="SUPFAM" id="SSF160631">
    <property type="entry name" value="SMI1/KNR4-like"/>
    <property type="match status" value="1"/>
</dbReference>
<accession>A0A1S1YRM4</accession>
<comment type="caution">
    <text evidence="2">The sequence shown here is derived from an EMBL/GenBank/DDBJ whole genome shotgun (WGS) entry which is preliminary data.</text>
</comment>
<dbReference type="InterPro" id="IPR037883">
    <property type="entry name" value="Knr4/Smi1-like_sf"/>
</dbReference>
<dbReference type="EMBL" id="JRYR02000013">
    <property type="protein sequence ID" value="OHX63787.1"/>
    <property type="molecule type" value="Genomic_DNA"/>
</dbReference>
<gene>
    <name evidence="2" type="ORF">NH26_24895</name>
</gene>
<dbReference type="Pfam" id="PF09346">
    <property type="entry name" value="SMI1_KNR4"/>
    <property type="match status" value="1"/>
</dbReference>
<name>A0A1S1YRM4_FLAPC</name>
<dbReference type="AlphaFoldDB" id="A0A1S1YRM4"/>
<feature type="domain" description="Knr4/Smi1-like" evidence="1">
    <location>
        <begin position="25"/>
        <end position="164"/>
    </location>
</feature>
<dbReference type="InterPro" id="IPR018958">
    <property type="entry name" value="Knr4/Smi1-like_dom"/>
</dbReference>
<reference evidence="2 3" key="1">
    <citation type="journal article" date="2012" name="Int. J. Syst. Evol. Microbiol.">
        <title>Flammeovirga pacifica sp. nov., isolated from deep-sea sediment.</title>
        <authorList>
            <person name="Xu H."/>
            <person name="Fu Y."/>
            <person name="Yang N."/>
            <person name="Ding Z."/>
            <person name="Lai Q."/>
            <person name="Zeng R."/>
        </authorList>
    </citation>
    <scope>NUCLEOTIDE SEQUENCE [LARGE SCALE GENOMIC DNA]</scope>
    <source>
        <strain evidence="3">DSM 24597 / LMG 26175 / WPAGA1</strain>
    </source>
</reference>
<dbReference type="OrthoDB" id="1189226at2"/>